<dbReference type="PIRSF" id="PIRSF001480">
    <property type="entry name" value="Mannose-6-phosphate_isomerase"/>
    <property type="match status" value="1"/>
</dbReference>
<dbReference type="InterPro" id="IPR014710">
    <property type="entry name" value="RmlC-like_jellyroll"/>
</dbReference>
<comment type="similarity">
    <text evidence="2">Belongs to the mannose-6-phosphate isomerase type 1 family.</text>
</comment>
<evidence type="ECO:0000256" key="1">
    <source>
        <dbReference type="ARBA" id="ARBA00000757"/>
    </source>
</evidence>
<comment type="catalytic activity">
    <reaction evidence="1">
        <text>D-mannose 6-phosphate = D-fructose 6-phosphate</text>
        <dbReference type="Rhea" id="RHEA:12356"/>
        <dbReference type="ChEBI" id="CHEBI:58735"/>
        <dbReference type="ChEBI" id="CHEBI:61527"/>
        <dbReference type="EC" id="5.3.1.8"/>
    </reaction>
</comment>
<evidence type="ECO:0000256" key="3">
    <source>
        <dbReference type="ARBA" id="ARBA00011956"/>
    </source>
</evidence>
<dbReference type="PANTHER" id="PTHR10309">
    <property type="entry name" value="MANNOSE-6-PHOSPHATE ISOMERASE"/>
    <property type="match status" value="1"/>
</dbReference>
<dbReference type="Gene3D" id="2.60.120.10">
    <property type="entry name" value="Jelly Rolls"/>
    <property type="match status" value="2"/>
</dbReference>
<sequence length="390" mass="42305">MFNRITATPKAYAWGSTTAIPQLLGVAPDGSPQAELWMGAHPDSTTYILDPYAGQPATLNEWIATQPEAALGKGTRLPFLFKILAAAKPLSLQAHPSLDLAREGYAEENRRGVPRDAPDRNYKDEWHKPELIVALSDGFQALCGFRAIDQSLKLLQHLADLADARPSILIEGFRDQLEEAGLEETVRDVLTRQPAGLVRALVDASRSNTSQVWAAETQLLLNLDECYPGDRGIAIAALLNFVTLKKNQALFLPAGNIHAYVAGVGVEIMAASDNVVRGGLTSKNIDVPELLRVLDFRPTPVPYVQSVTRVDGFVEYPVPVFDFQLLRADADTTINFISRESAVVFATTGPTTVTQGTDVWVLKQGEAAYIAPGPVPFLIESEGDAFIATS</sequence>
<feature type="binding site" evidence="8">
    <location>
        <position position="93"/>
    </location>
    <ligand>
        <name>Zn(2+)</name>
        <dbReference type="ChEBI" id="CHEBI:29105"/>
    </ligand>
</feature>
<feature type="binding site" evidence="8">
    <location>
        <position position="130"/>
    </location>
    <ligand>
        <name>Zn(2+)</name>
        <dbReference type="ChEBI" id="CHEBI:29105"/>
    </ligand>
</feature>
<dbReference type="GO" id="GO:0005975">
    <property type="term" value="P:carbohydrate metabolic process"/>
    <property type="evidence" value="ECO:0007669"/>
    <property type="project" value="InterPro"/>
</dbReference>
<dbReference type="PRINTS" id="PR00714">
    <property type="entry name" value="MAN6PISMRASE"/>
</dbReference>
<dbReference type="GO" id="GO:0004476">
    <property type="term" value="F:mannose-6-phosphate isomerase activity"/>
    <property type="evidence" value="ECO:0007669"/>
    <property type="project" value="UniProtKB-EC"/>
</dbReference>
<dbReference type="InterPro" id="IPR016305">
    <property type="entry name" value="Mannose-6-P_Isomerase"/>
</dbReference>
<keyword evidence="4 8" id="KW-0479">Metal-binding</keyword>
<comment type="cofactor">
    <cofactor evidence="8">
        <name>Zn(2+)</name>
        <dbReference type="ChEBI" id="CHEBI:29105"/>
    </cofactor>
    <text evidence="8">Binds 1 zinc ion per subunit.</text>
</comment>
<keyword evidence="5 8" id="KW-0862">Zinc</keyword>
<feature type="domain" description="Phosphomannose isomerase type I catalytic" evidence="9">
    <location>
        <begin position="4"/>
        <end position="147"/>
    </location>
</feature>
<dbReference type="Gene3D" id="1.10.441.10">
    <property type="entry name" value="Phosphomannose Isomerase, domain 2"/>
    <property type="match status" value="1"/>
</dbReference>
<dbReference type="InterPro" id="IPR046457">
    <property type="entry name" value="PMI_typeI_cat"/>
</dbReference>
<reference evidence="10 11" key="1">
    <citation type="submission" date="2018-01" db="EMBL/GenBank/DDBJ databases">
        <title>Cryobacterium sp. nov., from glaciers in China.</title>
        <authorList>
            <person name="Liu Q."/>
            <person name="Xin Y.-H."/>
        </authorList>
    </citation>
    <scope>NUCLEOTIDE SEQUENCE [LARGE SCALE GENOMIC DNA]</scope>
    <source>
        <strain evidence="10 11">TMB1-8</strain>
    </source>
</reference>
<dbReference type="RefSeq" id="WP_103431129.1">
    <property type="nucleotide sequence ID" value="NZ_PPXF01000045.1"/>
</dbReference>
<feature type="binding site" evidence="8">
    <location>
        <position position="258"/>
    </location>
    <ligand>
        <name>Zn(2+)</name>
        <dbReference type="ChEBI" id="CHEBI:29105"/>
    </ligand>
</feature>
<dbReference type="AlphaFoldDB" id="A0A2S3ZDS5"/>
<evidence type="ECO:0000256" key="8">
    <source>
        <dbReference type="PIRSR" id="PIRSR001480-2"/>
    </source>
</evidence>
<evidence type="ECO:0000256" key="4">
    <source>
        <dbReference type="ARBA" id="ARBA00022723"/>
    </source>
</evidence>
<dbReference type="GO" id="GO:0008270">
    <property type="term" value="F:zinc ion binding"/>
    <property type="evidence" value="ECO:0007669"/>
    <property type="project" value="InterPro"/>
</dbReference>
<accession>A0A2S3ZDS5</accession>
<protein>
    <recommendedName>
        <fullName evidence="3">mannose-6-phosphate isomerase</fullName>
        <ecNumber evidence="3">5.3.1.8</ecNumber>
    </recommendedName>
</protein>
<comment type="caution">
    <text evidence="10">The sequence shown here is derived from an EMBL/GenBank/DDBJ whole genome shotgun (WGS) entry which is preliminary data.</text>
</comment>
<dbReference type="CDD" id="cd07011">
    <property type="entry name" value="cupin_PMI_type_I_N"/>
    <property type="match status" value="1"/>
</dbReference>
<evidence type="ECO:0000256" key="5">
    <source>
        <dbReference type="ARBA" id="ARBA00022833"/>
    </source>
</evidence>
<dbReference type="PANTHER" id="PTHR10309:SF0">
    <property type="entry name" value="MANNOSE-6-PHOSPHATE ISOMERASE"/>
    <property type="match status" value="1"/>
</dbReference>
<dbReference type="SUPFAM" id="SSF51182">
    <property type="entry name" value="RmlC-like cupins"/>
    <property type="match status" value="1"/>
</dbReference>
<dbReference type="GO" id="GO:0005829">
    <property type="term" value="C:cytosol"/>
    <property type="evidence" value="ECO:0007669"/>
    <property type="project" value="TreeGrafter"/>
</dbReference>
<organism evidence="10 11">
    <name type="scientific">Cryobacterium zongtaii</name>
    <dbReference type="NCBI Taxonomy" id="1259217"/>
    <lineage>
        <taxon>Bacteria</taxon>
        <taxon>Bacillati</taxon>
        <taxon>Actinomycetota</taxon>
        <taxon>Actinomycetes</taxon>
        <taxon>Micrococcales</taxon>
        <taxon>Microbacteriaceae</taxon>
        <taxon>Cryobacterium</taxon>
    </lineage>
</organism>
<evidence type="ECO:0000256" key="6">
    <source>
        <dbReference type="ARBA" id="ARBA00023235"/>
    </source>
</evidence>
<dbReference type="EC" id="5.3.1.8" evidence="3"/>
<evidence type="ECO:0000313" key="10">
    <source>
        <dbReference type="EMBL" id="POH64667.1"/>
    </source>
</evidence>
<dbReference type="OrthoDB" id="9792649at2"/>
<evidence type="ECO:0000259" key="9">
    <source>
        <dbReference type="Pfam" id="PF20511"/>
    </source>
</evidence>
<evidence type="ECO:0000256" key="7">
    <source>
        <dbReference type="PIRSR" id="PIRSR001480-1"/>
    </source>
</evidence>
<feature type="binding site" evidence="8">
    <location>
        <position position="95"/>
    </location>
    <ligand>
        <name>Zn(2+)</name>
        <dbReference type="ChEBI" id="CHEBI:29105"/>
    </ligand>
</feature>
<dbReference type="Proteomes" id="UP000237104">
    <property type="component" value="Unassembled WGS sequence"/>
</dbReference>
<dbReference type="InterPro" id="IPR011051">
    <property type="entry name" value="RmlC_Cupin_sf"/>
</dbReference>
<evidence type="ECO:0000256" key="2">
    <source>
        <dbReference type="ARBA" id="ARBA00010772"/>
    </source>
</evidence>
<feature type="active site" evidence="7">
    <location>
        <position position="277"/>
    </location>
</feature>
<dbReference type="InterPro" id="IPR001250">
    <property type="entry name" value="Man6P_Isoase-1"/>
</dbReference>
<gene>
    <name evidence="10" type="primary">manA</name>
    <name evidence="10" type="ORF">C3B59_09475</name>
</gene>
<proteinExistence type="inferred from homology"/>
<dbReference type="GO" id="GO:0009298">
    <property type="term" value="P:GDP-mannose biosynthetic process"/>
    <property type="evidence" value="ECO:0007669"/>
    <property type="project" value="InterPro"/>
</dbReference>
<dbReference type="NCBIfam" id="TIGR00218">
    <property type="entry name" value="manA"/>
    <property type="match status" value="1"/>
</dbReference>
<evidence type="ECO:0000313" key="11">
    <source>
        <dbReference type="Proteomes" id="UP000237104"/>
    </source>
</evidence>
<dbReference type="EMBL" id="PPXF01000045">
    <property type="protein sequence ID" value="POH64667.1"/>
    <property type="molecule type" value="Genomic_DNA"/>
</dbReference>
<name>A0A2S3ZDS5_9MICO</name>
<dbReference type="Pfam" id="PF20511">
    <property type="entry name" value="PMI_typeI_cat"/>
    <property type="match status" value="1"/>
</dbReference>
<keyword evidence="6 10" id="KW-0413">Isomerase</keyword>